<dbReference type="PANTHER" id="PTHR38604">
    <property type="entry name" value="PERIPLASMIC NITRATE REDUCTASE, ELECTRON TRANSFER SUBUNIT"/>
    <property type="match status" value="1"/>
</dbReference>
<comment type="PTM">
    <text evidence="13">Binds 2 heme C groups per subunit.</text>
</comment>
<keyword evidence="5 13" id="KW-0349">Heme</keyword>
<protein>
    <recommendedName>
        <fullName evidence="3 12">Periplasmic nitrate reductase, electron transfer subunit</fullName>
    </recommendedName>
    <alternativeName>
        <fullName evidence="11 12">Diheme cytochrome c NapB</fullName>
    </alternativeName>
</protein>
<dbReference type="InterPro" id="IPR036280">
    <property type="entry name" value="Multihaem_cyt_sf"/>
</dbReference>
<dbReference type="GO" id="GO:0046872">
    <property type="term" value="F:metal ion binding"/>
    <property type="evidence" value="ECO:0007669"/>
    <property type="project" value="UniProtKB-KW"/>
</dbReference>
<evidence type="ECO:0000256" key="1">
    <source>
        <dbReference type="ARBA" id="ARBA00004418"/>
    </source>
</evidence>
<evidence type="ECO:0000256" key="14">
    <source>
        <dbReference type="PIRSR" id="PIRSR006105-2"/>
    </source>
</evidence>
<dbReference type="GO" id="GO:0042597">
    <property type="term" value="C:periplasmic space"/>
    <property type="evidence" value="ECO:0007669"/>
    <property type="project" value="UniProtKB-SubCell"/>
</dbReference>
<evidence type="ECO:0000256" key="7">
    <source>
        <dbReference type="ARBA" id="ARBA00022729"/>
    </source>
</evidence>
<accession>A0A0F7JTJ0</accession>
<sequence>MEIDMKKVIVTLMVTLMTLMFNGSAIAGVTSLRGDSDLTDGADKYPMRKQVISQGGVDRSYKIQPPMIPHKIDKEKINLKINTCMKCHSEKTYKQKKAPKAGDSHYVSRDGKVLDTVSSRRYFCNQCHAPQLNADPIVNNQFEGAK</sequence>
<dbReference type="PIRSF" id="PIRSF006105">
    <property type="entry name" value="NapB"/>
    <property type="match status" value="1"/>
</dbReference>
<dbReference type="Pfam" id="PF03892">
    <property type="entry name" value="NapB"/>
    <property type="match status" value="1"/>
</dbReference>
<keyword evidence="9 12" id="KW-0249">Electron transport</keyword>
<reference evidence="15 16" key="1">
    <citation type="journal article" date="2015" name="Genome Announc.">
        <title>Complete Genome Sequence of Sedimenticola thiotaurini Strain SIP-G1, a Polyphosphate- and Polyhydroxyalkanoate-Accumulating Sulfur-Oxidizing Gammaproteobacterium Isolated from Salt Marsh Sediments.</title>
        <authorList>
            <person name="Flood B.E."/>
            <person name="Jones D.S."/>
            <person name="Bailey J.V."/>
        </authorList>
    </citation>
    <scope>NUCLEOTIDE SEQUENCE [LARGE SCALE GENOMIC DNA]</scope>
    <source>
        <strain evidence="15 16">SIP-G1</strain>
    </source>
</reference>
<dbReference type="AlphaFoldDB" id="A0A0F7JTJ0"/>
<dbReference type="Gene3D" id="1.10.1130.10">
    <property type="entry name" value="Flavocytochrome C3, Chain A"/>
    <property type="match status" value="1"/>
</dbReference>
<keyword evidence="7" id="KW-0732">Signal</keyword>
<dbReference type="InterPro" id="IPR005591">
    <property type="entry name" value="NapB"/>
</dbReference>
<evidence type="ECO:0000256" key="13">
    <source>
        <dbReference type="PIRSR" id="PIRSR006105-1"/>
    </source>
</evidence>
<comment type="similarity">
    <text evidence="2 12">Belongs to the NapB family.</text>
</comment>
<evidence type="ECO:0000313" key="16">
    <source>
        <dbReference type="Proteomes" id="UP000034410"/>
    </source>
</evidence>
<proteinExistence type="inferred from homology"/>
<comment type="function">
    <text evidence="12">Electron transfer subunit of the periplasmic nitrate reductase complex NapAB.</text>
</comment>
<feature type="binding site" description="covalent" evidence="13">
    <location>
        <position position="124"/>
    </location>
    <ligand>
        <name>heme c</name>
        <dbReference type="ChEBI" id="CHEBI:61717"/>
        <label>2</label>
    </ligand>
</feature>
<dbReference type="EMBL" id="CP011412">
    <property type="protein sequence ID" value="AKH19826.1"/>
    <property type="molecule type" value="Genomic_DNA"/>
</dbReference>
<keyword evidence="8 12" id="KW-0574">Periplasm</keyword>
<feature type="binding site" description="covalent" evidence="13">
    <location>
        <position position="127"/>
    </location>
    <ligand>
        <name>heme c</name>
        <dbReference type="ChEBI" id="CHEBI:61717"/>
        <label>2</label>
    </ligand>
</feature>
<dbReference type="SUPFAM" id="SSF48695">
    <property type="entry name" value="Multiheme cytochromes"/>
    <property type="match status" value="1"/>
</dbReference>
<evidence type="ECO:0000256" key="10">
    <source>
        <dbReference type="ARBA" id="ARBA00023004"/>
    </source>
</evidence>
<name>A0A0F7JTJ0_9GAMM</name>
<dbReference type="Proteomes" id="UP000034410">
    <property type="component" value="Chromosome"/>
</dbReference>
<feature type="binding site" description="covalent" evidence="13">
    <location>
        <position position="84"/>
    </location>
    <ligand>
        <name>heme c</name>
        <dbReference type="ChEBI" id="CHEBI:61717"/>
        <label>1</label>
    </ligand>
</feature>
<dbReference type="KEGG" id="seds:AAY24_05035"/>
<evidence type="ECO:0000256" key="9">
    <source>
        <dbReference type="ARBA" id="ARBA00022982"/>
    </source>
</evidence>
<feature type="binding site" description="axial binding residue" evidence="14">
    <location>
        <position position="70"/>
    </location>
    <ligand>
        <name>heme c</name>
        <dbReference type="ChEBI" id="CHEBI:61717"/>
        <label>1</label>
    </ligand>
    <ligandPart>
        <name>Fe</name>
        <dbReference type="ChEBI" id="CHEBI:18248"/>
    </ligandPart>
</feature>
<feature type="binding site" description="axial binding residue" evidence="14">
    <location>
        <position position="88"/>
    </location>
    <ligand>
        <name>heme c</name>
        <dbReference type="ChEBI" id="CHEBI:61717"/>
        <label>1</label>
    </ligand>
    <ligandPart>
        <name>Fe</name>
        <dbReference type="ChEBI" id="CHEBI:18248"/>
    </ligandPart>
</feature>
<keyword evidence="16" id="KW-1185">Reference proteome</keyword>
<dbReference type="GO" id="GO:0009061">
    <property type="term" value="P:anaerobic respiration"/>
    <property type="evidence" value="ECO:0007669"/>
    <property type="project" value="InterPro"/>
</dbReference>
<feature type="binding site" description="axial binding residue" evidence="14">
    <location>
        <position position="105"/>
    </location>
    <ligand>
        <name>heme c</name>
        <dbReference type="ChEBI" id="CHEBI:61717"/>
        <label>2</label>
    </ligand>
    <ligandPart>
        <name>Fe</name>
        <dbReference type="ChEBI" id="CHEBI:18248"/>
    </ligandPart>
</feature>
<evidence type="ECO:0000256" key="12">
    <source>
        <dbReference type="PIRNR" id="PIRNR006105"/>
    </source>
</evidence>
<evidence type="ECO:0000256" key="3">
    <source>
        <dbReference type="ARBA" id="ARBA00013773"/>
    </source>
</evidence>
<gene>
    <name evidence="15" type="ORF">AAY24_05035</name>
</gene>
<comment type="subcellular location">
    <subcellularLocation>
        <location evidence="1 12">Periplasm</location>
    </subcellularLocation>
</comment>
<feature type="binding site" description="covalent" evidence="13">
    <location>
        <position position="87"/>
    </location>
    <ligand>
        <name>heme c</name>
        <dbReference type="ChEBI" id="CHEBI:61717"/>
        <label>1</label>
    </ligand>
</feature>
<evidence type="ECO:0000256" key="8">
    <source>
        <dbReference type="ARBA" id="ARBA00022764"/>
    </source>
</evidence>
<keyword evidence="10 14" id="KW-0408">Iron</keyword>
<keyword evidence="6 14" id="KW-0479">Metal-binding</keyword>
<organism evidence="15 16">
    <name type="scientific">Sedimenticola thiotaurini</name>
    <dbReference type="NCBI Taxonomy" id="1543721"/>
    <lineage>
        <taxon>Bacteria</taxon>
        <taxon>Pseudomonadati</taxon>
        <taxon>Pseudomonadota</taxon>
        <taxon>Gammaproteobacteria</taxon>
        <taxon>Chromatiales</taxon>
        <taxon>Sedimenticolaceae</taxon>
        <taxon>Sedimenticola</taxon>
    </lineage>
</organism>
<evidence type="ECO:0000256" key="2">
    <source>
        <dbReference type="ARBA" id="ARBA00007368"/>
    </source>
</evidence>
<evidence type="ECO:0000313" key="15">
    <source>
        <dbReference type="EMBL" id="AKH19826.1"/>
    </source>
</evidence>
<evidence type="ECO:0000256" key="11">
    <source>
        <dbReference type="ARBA" id="ARBA00031832"/>
    </source>
</evidence>
<feature type="binding site" description="axial binding residue" evidence="14">
    <location>
        <position position="128"/>
    </location>
    <ligand>
        <name>heme c</name>
        <dbReference type="ChEBI" id="CHEBI:61717"/>
        <label>2</label>
    </ligand>
    <ligandPart>
        <name>Fe</name>
        <dbReference type="ChEBI" id="CHEBI:18248"/>
    </ligandPart>
</feature>
<comment type="subunit">
    <text evidence="12">Component of the periplasmic nitrate reductase NapAB complex composed of NapA and NapB.</text>
</comment>
<evidence type="ECO:0000256" key="6">
    <source>
        <dbReference type="ARBA" id="ARBA00022723"/>
    </source>
</evidence>
<keyword evidence="4 12" id="KW-0813">Transport</keyword>
<evidence type="ECO:0000256" key="4">
    <source>
        <dbReference type="ARBA" id="ARBA00022448"/>
    </source>
</evidence>
<dbReference type="PANTHER" id="PTHR38604:SF1">
    <property type="entry name" value="PERIPLASMIC NITRATE REDUCTASE, ELECTRON TRANSFER SUBUNIT"/>
    <property type="match status" value="1"/>
</dbReference>
<evidence type="ECO:0000256" key="5">
    <source>
        <dbReference type="ARBA" id="ARBA00022617"/>
    </source>
</evidence>